<accession>A0A7K6U5H9</accession>
<dbReference type="OrthoDB" id="5835829at2759"/>
<organism evidence="2 3">
    <name type="scientific">Aegotheles bennettii</name>
    <dbReference type="NCBI Taxonomy" id="48278"/>
    <lineage>
        <taxon>Eukaryota</taxon>
        <taxon>Metazoa</taxon>
        <taxon>Chordata</taxon>
        <taxon>Craniata</taxon>
        <taxon>Vertebrata</taxon>
        <taxon>Euteleostomi</taxon>
        <taxon>Archelosauria</taxon>
        <taxon>Archosauria</taxon>
        <taxon>Dinosauria</taxon>
        <taxon>Saurischia</taxon>
        <taxon>Theropoda</taxon>
        <taxon>Coelurosauria</taxon>
        <taxon>Aves</taxon>
        <taxon>Neognathae</taxon>
        <taxon>Neoaves</taxon>
        <taxon>Strisores</taxon>
        <taxon>Caprimulgiformes</taxon>
        <taxon>Aegothelidae</taxon>
        <taxon>Aegotheles</taxon>
    </lineage>
</organism>
<dbReference type="GO" id="GO:0008194">
    <property type="term" value="F:UDP-glycosyltransferase activity"/>
    <property type="evidence" value="ECO:0007669"/>
    <property type="project" value="InterPro"/>
</dbReference>
<protein>
    <submittedName>
        <fullName evidence="2">UD18 glucuronosyltransferase</fullName>
    </submittedName>
</protein>
<keyword evidence="1 2" id="KW-0808">Transferase</keyword>
<dbReference type="AlphaFoldDB" id="A0A7K6U5H9"/>
<evidence type="ECO:0000256" key="1">
    <source>
        <dbReference type="ARBA" id="ARBA00022679"/>
    </source>
</evidence>
<dbReference type="SUPFAM" id="SSF53756">
    <property type="entry name" value="UDP-Glycosyltransferase/glycogen phosphorylase"/>
    <property type="match status" value="1"/>
</dbReference>
<dbReference type="InterPro" id="IPR002213">
    <property type="entry name" value="UDP_glucos_trans"/>
</dbReference>
<evidence type="ECO:0000313" key="2">
    <source>
        <dbReference type="EMBL" id="NWX17316.1"/>
    </source>
</evidence>
<comment type="caution">
    <text evidence="2">The sequence shown here is derived from an EMBL/GenBank/DDBJ whole genome shotgun (WGS) entry which is preliminary data.</text>
</comment>
<dbReference type="Pfam" id="PF00201">
    <property type="entry name" value="UDPGT"/>
    <property type="match status" value="1"/>
</dbReference>
<feature type="non-terminal residue" evidence="2">
    <location>
        <position position="68"/>
    </location>
</feature>
<gene>
    <name evidence="2" type="primary">Ugt1a8_1</name>
    <name evidence="2" type="ORF">AEGBEN_R14695</name>
</gene>
<sequence length="68" mass="7547">SDGGKLLVVPIGGSHWLSMQLVVEKLTERGHEVVVVIPEVSWRLGTSQAYTVKTYPVSYTLEELDNSF</sequence>
<reference evidence="2 3" key="1">
    <citation type="submission" date="2019-09" db="EMBL/GenBank/DDBJ databases">
        <title>Bird 10,000 Genomes (B10K) Project - Family phase.</title>
        <authorList>
            <person name="Zhang G."/>
        </authorList>
    </citation>
    <scope>NUCLEOTIDE SEQUENCE [LARGE SCALE GENOMIC DNA]</scope>
    <source>
        <strain evidence="2">B10K-DU-029-76</strain>
        <tissue evidence="2">Heart</tissue>
    </source>
</reference>
<proteinExistence type="predicted"/>
<name>A0A7K6U5H9_9AVES</name>
<feature type="non-terminal residue" evidence="2">
    <location>
        <position position="1"/>
    </location>
</feature>
<keyword evidence="3" id="KW-1185">Reference proteome</keyword>
<dbReference type="EMBL" id="VZRW01006463">
    <property type="protein sequence ID" value="NWX17316.1"/>
    <property type="molecule type" value="Genomic_DNA"/>
</dbReference>
<dbReference type="Proteomes" id="UP000559068">
    <property type="component" value="Unassembled WGS sequence"/>
</dbReference>
<evidence type="ECO:0000313" key="3">
    <source>
        <dbReference type="Proteomes" id="UP000559068"/>
    </source>
</evidence>